<sequence>MSPADDAVLAAGDRASLDLAHQRLLDRTRHRLCIYLPILEGGVLESEAILTSVRRIATSGRRASIRILTHDAVRALRESHRLILLAQRLPSAIAIRVPTEEADLRYPSAFVTDNASGFLFRPLASRYEARGHLDALGEASHLQGYFDEVWERSEAAWEIRPLGI</sequence>
<keyword evidence="3" id="KW-1185">Reference proteome</keyword>
<comment type="caution">
    <text evidence="2">The sequence shown here is derived from an EMBL/GenBank/DDBJ whole genome shotgun (WGS) entry which is preliminary data.</text>
</comment>
<reference evidence="2 3" key="1">
    <citation type="submission" date="2019-03" db="EMBL/GenBank/DDBJ databases">
        <title>Above-ground endophytic microbial communities from plants in different locations in the United States.</title>
        <authorList>
            <person name="Frank C."/>
        </authorList>
    </citation>
    <scope>NUCLEOTIDE SEQUENCE [LARGE SCALE GENOMIC DNA]</scope>
    <source>
        <strain evidence="2 3">LP_13_YM</strain>
    </source>
</reference>
<accession>A0A4V2W4W5</accession>
<evidence type="ECO:0000259" key="1">
    <source>
        <dbReference type="Pfam" id="PF25559"/>
    </source>
</evidence>
<dbReference type="EMBL" id="SMCS01000001">
    <property type="protein sequence ID" value="TCV97459.1"/>
    <property type="molecule type" value="Genomic_DNA"/>
</dbReference>
<dbReference type="Pfam" id="PF25559">
    <property type="entry name" value="DUF7931"/>
    <property type="match status" value="1"/>
</dbReference>
<protein>
    <recommendedName>
        <fullName evidence="1">DUF7931 domain-containing protein</fullName>
    </recommendedName>
</protein>
<dbReference type="RefSeq" id="WP_132141522.1">
    <property type="nucleotide sequence ID" value="NZ_SMCS01000001.1"/>
</dbReference>
<evidence type="ECO:0000313" key="2">
    <source>
        <dbReference type="EMBL" id="TCV97459.1"/>
    </source>
</evidence>
<feature type="domain" description="DUF7931" evidence="1">
    <location>
        <begin position="20"/>
        <end position="162"/>
    </location>
</feature>
<organism evidence="2 3">
    <name type="scientific">Luteibacter rhizovicinus</name>
    <dbReference type="NCBI Taxonomy" id="242606"/>
    <lineage>
        <taxon>Bacteria</taxon>
        <taxon>Pseudomonadati</taxon>
        <taxon>Pseudomonadota</taxon>
        <taxon>Gammaproteobacteria</taxon>
        <taxon>Lysobacterales</taxon>
        <taxon>Rhodanobacteraceae</taxon>
        <taxon>Luteibacter</taxon>
    </lineage>
</organism>
<gene>
    <name evidence="2" type="ORF">EC912_101471</name>
</gene>
<proteinExistence type="predicted"/>
<dbReference type="OrthoDB" id="9796171at2"/>
<dbReference type="Proteomes" id="UP000295645">
    <property type="component" value="Unassembled WGS sequence"/>
</dbReference>
<evidence type="ECO:0000313" key="3">
    <source>
        <dbReference type="Proteomes" id="UP000295645"/>
    </source>
</evidence>
<name>A0A4V2W4W5_9GAMM</name>
<dbReference type="AlphaFoldDB" id="A0A4V2W4W5"/>
<dbReference type="InterPro" id="IPR057691">
    <property type="entry name" value="DUF7931"/>
</dbReference>